<dbReference type="EMBL" id="JAXCGZ010000600">
    <property type="protein sequence ID" value="KAK7085770.1"/>
    <property type="molecule type" value="Genomic_DNA"/>
</dbReference>
<reference evidence="1 2" key="1">
    <citation type="submission" date="2023-11" db="EMBL/GenBank/DDBJ databases">
        <title>Halocaridina rubra genome assembly.</title>
        <authorList>
            <person name="Smith C."/>
        </authorList>
    </citation>
    <scope>NUCLEOTIDE SEQUENCE [LARGE SCALE GENOMIC DNA]</scope>
    <source>
        <strain evidence="1">EP-1</strain>
        <tissue evidence="1">Whole</tissue>
    </source>
</reference>
<protein>
    <submittedName>
        <fullName evidence="1">Uncharacterized protein</fullName>
    </submittedName>
</protein>
<dbReference type="AlphaFoldDB" id="A0AAN8XJJ6"/>
<feature type="non-terminal residue" evidence="1">
    <location>
        <position position="1"/>
    </location>
</feature>
<dbReference type="Proteomes" id="UP001381693">
    <property type="component" value="Unassembled WGS sequence"/>
</dbReference>
<keyword evidence="2" id="KW-1185">Reference proteome</keyword>
<sequence length="63" mass="7406">TQKHPFTKDFDDSHCDSLLYDQTNRDLCDSGSGKEEYQSVVETHVYIDIDREKERTPISRIDK</sequence>
<gene>
    <name evidence="1" type="ORF">SK128_022221</name>
</gene>
<accession>A0AAN8XJJ6</accession>
<organism evidence="1 2">
    <name type="scientific">Halocaridina rubra</name>
    <name type="common">Hawaiian red shrimp</name>
    <dbReference type="NCBI Taxonomy" id="373956"/>
    <lineage>
        <taxon>Eukaryota</taxon>
        <taxon>Metazoa</taxon>
        <taxon>Ecdysozoa</taxon>
        <taxon>Arthropoda</taxon>
        <taxon>Crustacea</taxon>
        <taxon>Multicrustacea</taxon>
        <taxon>Malacostraca</taxon>
        <taxon>Eumalacostraca</taxon>
        <taxon>Eucarida</taxon>
        <taxon>Decapoda</taxon>
        <taxon>Pleocyemata</taxon>
        <taxon>Caridea</taxon>
        <taxon>Atyoidea</taxon>
        <taxon>Atyidae</taxon>
        <taxon>Halocaridina</taxon>
    </lineage>
</organism>
<evidence type="ECO:0000313" key="2">
    <source>
        <dbReference type="Proteomes" id="UP001381693"/>
    </source>
</evidence>
<name>A0AAN8XJJ6_HALRR</name>
<comment type="caution">
    <text evidence="1">The sequence shown here is derived from an EMBL/GenBank/DDBJ whole genome shotgun (WGS) entry which is preliminary data.</text>
</comment>
<proteinExistence type="predicted"/>
<evidence type="ECO:0000313" key="1">
    <source>
        <dbReference type="EMBL" id="KAK7085770.1"/>
    </source>
</evidence>
<feature type="non-terminal residue" evidence="1">
    <location>
        <position position="63"/>
    </location>
</feature>